<feature type="region of interest" description="Disordered" evidence="5">
    <location>
        <begin position="273"/>
        <end position="298"/>
    </location>
</feature>
<protein>
    <submittedName>
        <fullName evidence="8">RanBP2-type domain-containing protein</fullName>
    </submittedName>
</protein>
<keyword evidence="1" id="KW-0479">Metal-binding</keyword>
<evidence type="ECO:0000256" key="1">
    <source>
        <dbReference type="ARBA" id="ARBA00022723"/>
    </source>
</evidence>
<reference evidence="7" key="2">
    <citation type="submission" date="2014-05" db="EMBL/GenBank/DDBJ databases">
        <title>The genome and life-stage specific transcriptomes of Globodera pallida elucidate key aspects of plant parasitism by a cyst nematode.</title>
        <authorList>
            <person name="Cotton J.A."/>
            <person name="Lilley C.J."/>
            <person name="Jones L.M."/>
            <person name="Kikuchi T."/>
            <person name="Reid A.J."/>
            <person name="Thorpe P."/>
            <person name="Tsai I.J."/>
            <person name="Beasley H."/>
            <person name="Blok V."/>
            <person name="Cock P.J.A."/>
            <person name="Van den Akker S.E."/>
            <person name="Holroyd N."/>
            <person name="Hunt M."/>
            <person name="Mantelin S."/>
            <person name="Naghra H."/>
            <person name="Pain A."/>
            <person name="Palomares-Rius J.E."/>
            <person name="Zarowiecki M."/>
            <person name="Berriman M."/>
            <person name="Jones J.T."/>
            <person name="Urwin P.E."/>
        </authorList>
    </citation>
    <scope>NUCLEOTIDE SEQUENCE [LARGE SCALE GENOMIC DNA]</scope>
    <source>
        <strain evidence="7">Lindley</strain>
    </source>
</reference>
<dbReference type="PROSITE" id="PS01358">
    <property type="entry name" value="ZF_RANBP2_1"/>
    <property type="match status" value="1"/>
</dbReference>
<dbReference type="AlphaFoldDB" id="A0A183BI30"/>
<reference evidence="8" key="3">
    <citation type="submission" date="2016-06" db="UniProtKB">
        <authorList>
            <consortium name="WormBaseParasite"/>
        </authorList>
    </citation>
    <scope>IDENTIFICATION</scope>
</reference>
<feature type="region of interest" description="Disordered" evidence="5">
    <location>
        <begin position="239"/>
        <end position="259"/>
    </location>
</feature>
<evidence type="ECO:0000256" key="4">
    <source>
        <dbReference type="PROSITE-ProRule" id="PRU00322"/>
    </source>
</evidence>
<evidence type="ECO:0000313" key="7">
    <source>
        <dbReference type="Proteomes" id="UP000050741"/>
    </source>
</evidence>
<evidence type="ECO:0000313" key="8">
    <source>
        <dbReference type="WBParaSite" id="GPLIN_000025900"/>
    </source>
</evidence>
<dbReference type="InterPro" id="IPR001876">
    <property type="entry name" value="Znf_RanBP2"/>
</dbReference>
<dbReference type="Proteomes" id="UP000050741">
    <property type="component" value="Unassembled WGS sequence"/>
</dbReference>
<feature type="region of interest" description="Disordered" evidence="5">
    <location>
        <begin position="50"/>
        <end position="80"/>
    </location>
</feature>
<evidence type="ECO:0000256" key="3">
    <source>
        <dbReference type="ARBA" id="ARBA00022833"/>
    </source>
</evidence>
<proteinExistence type="predicted"/>
<accession>A0A183BI30</accession>
<evidence type="ECO:0000256" key="5">
    <source>
        <dbReference type="SAM" id="MobiDB-lite"/>
    </source>
</evidence>
<keyword evidence="7" id="KW-1185">Reference proteome</keyword>
<name>A0A183BI30_GLOPA</name>
<dbReference type="PROSITE" id="PS50199">
    <property type="entry name" value="ZF_RANBP2_2"/>
    <property type="match status" value="1"/>
</dbReference>
<keyword evidence="3" id="KW-0862">Zinc</keyword>
<feature type="domain" description="RanBP2-type" evidence="6">
    <location>
        <begin position="130"/>
        <end position="159"/>
    </location>
</feature>
<dbReference type="GO" id="GO:0008270">
    <property type="term" value="F:zinc ion binding"/>
    <property type="evidence" value="ECO:0007669"/>
    <property type="project" value="UniProtKB-KW"/>
</dbReference>
<feature type="compositionally biased region" description="Polar residues" evidence="5">
    <location>
        <begin position="53"/>
        <end position="63"/>
    </location>
</feature>
<dbReference type="WBParaSite" id="GPLIN_000025900">
    <property type="protein sequence ID" value="GPLIN_000025900"/>
    <property type="gene ID" value="GPLIN_000025900"/>
</dbReference>
<organism evidence="7 8">
    <name type="scientific">Globodera pallida</name>
    <name type="common">Potato cyst nematode worm</name>
    <name type="synonym">Heterodera pallida</name>
    <dbReference type="NCBI Taxonomy" id="36090"/>
    <lineage>
        <taxon>Eukaryota</taxon>
        <taxon>Metazoa</taxon>
        <taxon>Ecdysozoa</taxon>
        <taxon>Nematoda</taxon>
        <taxon>Chromadorea</taxon>
        <taxon>Rhabditida</taxon>
        <taxon>Tylenchina</taxon>
        <taxon>Tylenchomorpha</taxon>
        <taxon>Tylenchoidea</taxon>
        <taxon>Heteroderidae</taxon>
        <taxon>Heteroderinae</taxon>
        <taxon>Globodera</taxon>
    </lineage>
</organism>
<reference evidence="7" key="1">
    <citation type="submission" date="2013-12" db="EMBL/GenBank/DDBJ databases">
        <authorList>
            <person name="Aslett M."/>
        </authorList>
    </citation>
    <scope>NUCLEOTIDE SEQUENCE [LARGE SCALE GENOMIC DNA]</scope>
    <source>
        <strain evidence="7">Lindley</strain>
    </source>
</reference>
<keyword evidence="2 4" id="KW-0863">Zinc-finger</keyword>
<evidence type="ECO:0000256" key="2">
    <source>
        <dbReference type="ARBA" id="ARBA00022771"/>
    </source>
</evidence>
<evidence type="ECO:0000259" key="6">
    <source>
        <dbReference type="PROSITE" id="PS50199"/>
    </source>
</evidence>
<sequence length="298" mass="32958">MPLPSLFFLKICQQNRQHHKLFSLITAAGQKESSPPLHFRRFFASNIPPDNEFGTTTEGSSSAKQKHVKPKLNEQEQGPLMPTSQVLQMSEKLIQLALTATNLANELIQRNCCAEGRPTDHQQIANHRTAMGVWQCANCKRDNGKLNDVCFKCGAEKSVGMPKMAKRKNATKKGAASETEDWKSSYEEVGQHLKKSRIATLALDETAGKNWMRDNFFDTEFAKPNEAVVAEAQKTVTAVEEEEPISAKNESDDNKPNEAVVIEAQKTVEAVEEQPISAKNESDGKLGAVFLAGSTEEK</sequence>